<organism evidence="1 2">
    <name type="scientific">Meloidogyne hapla</name>
    <name type="common">Root-knot nematode worm</name>
    <dbReference type="NCBI Taxonomy" id="6305"/>
    <lineage>
        <taxon>Eukaryota</taxon>
        <taxon>Metazoa</taxon>
        <taxon>Ecdysozoa</taxon>
        <taxon>Nematoda</taxon>
        <taxon>Chromadorea</taxon>
        <taxon>Rhabditida</taxon>
        <taxon>Tylenchina</taxon>
        <taxon>Tylenchomorpha</taxon>
        <taxon>Tylenchoidea</taxon>
        <taxon>Meloidogynidae</taxon>
        <taxon>Meloidogyninae</taxon>
        <taxon>Meloidogyne</taxon>
    </lineage>
</organism>
<dbReference type="Proteomes" id="UP000095281">
    <property type="component" value="Unplaced"/>
</dbReference>
<proteinExistence type="predicted"/>
<reference evidence="2" key="1">
    <citation type="submission" date="2016-11" db="UniProtKB">
        <authorList>
            <consortium name="WormBaseParasite"/>
        </authorList>
    </citation>
    <scope>IDENTIFICATION</scope>
</reference>
<protein>
    <submittedName>
        <fullName evidence="2">Uncharacterized protein</fullName>
    </submittedName>
</protein>
<name>A0A1I8B6U1_MELHA</name>
<sequence length="195" mass="23083">MQIPKHWNGDCGGLANQMWRFAVLYSLAKSIGRFPGISNTSTWTCDKHNNPQEIENTFPFYHAIQHFYNVEGHEDTIYDNTFEFHCCKYSDPKILNKYTSKYLIIAPPPQSPKYLFPINNEIKEIFRFSENIQNNVEKRIEELFKENILSHKFCVYTRLGDFTKPKWKDMHKATDKDFTEKGIEFILENELKANK</sequence>
<evidence type="ECO:0000313" key="2">
    <source>
        <dbReference type="WBParaSite" id="MhA1_Contig1487.frz3.gene1"/>
    </source>
</evidence>
<accession>A0A1I8B6U1</accession>
<dbReference type="InterPro" id="IPR052501">
    <property type="entry name" value="Alpha-1-2_FucT"/>
</dbReference>
<keyword evidence="1" id="KW-1185">Reference proteome</keyword>
<dbReference type="PANTHER" id="PTHR22898:SF3">
    <property type="entry name" value="ALPHA-1,2-FUCOSYLTRANSFERASE-RELATED"/>
    <property type="match status" value="1"/>
</dbReference>
<dbReference type="AlphaFoldDB" id="A0A1I8B6U1"/>
<dbReference type="PANTHER" id="PTHR22898">
    <property type="entry name" value="UNCHARACTERIZED GLYCOSOL TRANSFERASE-RELATED"/>
    <property type="match status" value="1"/>
</dbReference>
<evidence type="ECO:0000313" key="1">
    <source>
        <dbReference type="Proteomes" id="UP000095281"/>
    </source>
</evidence>
<dbReference type="WBParaSite" id="MhA1_Contig1487.frz3.gene1">
    <property type="protein sequence ID" value="MhA1_Contig1487.frz3.gene1"/>
    <property type="gene ID" value="MhA1_Contig1487.frz3.gene1"/>
</dbReference>